<keyword evidence="4" id="KW-1185">Reference proteome</keyword>
<evidence type="ECO:0000313" key="4">
    <source>
        <dbReference type="Proteomes" id="UP000647172"/>
    </source>
</evidence>
<dbReference type="Gene3D" id="2.120.10.30">
    <property type="entry name" value="TolB, C-terminal domain"/>
    <property type="match status" value="2"/>
</dbReference>
<comment type="similarity">
    <text evidence="1">Belongs to the TolB family.</text>
</comment>
<dbReference type="PANTHER" id="PTHR36842:SF1">
    <property type="entry name" value="PROTEIN TOLB"/>
    <property type="match status" value="1"/>
</dbReference>
<evidence type="ECO:0008006" key="5">
    <source>
        <dbReference type="Google" id="ProtNLM"/>
    </source>
</evidence>
<dbReference type="RefSeq" id="WP_203766569.1">
    <property type="nucleotide sequence ID" value="NZ_BAAAYJ010000104.1"/>
</dbReference>
<dbReference type="PANTHER" id="PTHR36842">
    <property type="entry name" value="PROTEIN TOLB HOMOLOG"/>
    <property type="match status" value="1"/>
</dbReference>
<proteinExistence type="inferred from homology"/>
<evidence type="ECO:0000313" key="3">
    <source>
        <dbReference type="EMBL" id="GIE48152.1"/>
    </source>
</evidence>
<sequence length="327" mass="33782">MRVVTRVAGNMALTVLGAAAGALFQTAPAAAATPAMPSLVAYVRAGDVWVSRGATEQRLTTGGGWSRPRFSPNGRSIALLRAGQLWTMRADGTARRRLTTRPAAGPSWSPDSASIAFASLSCSGGPGVYRISATTAAATPTVLFPAYCRDEELPAEPAPAAKAAAAGSLSDRLRTDDAVAWSPDGTRVAFRGGDCESIYDACLTVGTVATGGEKTVAAYGGGSLQTSGFAVVPSWRADGAKLAWTAYQQGETVADNQPLHVVEYDTATGAKRTVGASQDRELAYVDAGRGVATGTYRNGSWVMLVNLATGARTPFHQGSQPTVQPVK</sequence>
<comment type="caution">
    <text evidence="3">The sequence shown here is derived from an EMBL/GenBank/DDBJ whole genome shotgun (WGS) entry which is preliminary data.</text>
</comment>
<dbReference type="InterPro" id="IPR011659">
    <property type="entry name" value="WD40"/>
</dbReference>
<gene>
    <name evidence="3" type="ORF">Ani05nite_16860</name>
</gene>
<dbReference type="Pfam" id="PF07676">
    <property type="entry name" value="PD40"/>
    <property type="match status" value="2"/>
</dbReference>
<dbReference type="InterPro" id="IPR011042">
    <property type="entry name" value="6-blade_b-propeller_TolB-like"/>
</dbReference>
<evidence type="ECO:0000256" key="1">
    <source>
        <dbReference type="ARBA" id="ARBA00009820"/>
    </source>
</evidence>
<evidence type="ECO:0000256" key="2">
    <source>
        <dbReference type="SAM" id="SignalP"/>
    </source>
</evidence>
<feature type="signal peptide" evidence="2">
    <location>
        <begin position="1"/>
        <end position="31"/>
    </location>
</feature>
<keyword evidence="2" id="KW-0732">Signal</keyword>
<reference evidence="3" key="1">
    <citation type="submission" date="2021-01" db="EMBL/GenBank/DDBJ databases">
        <title>Whole genome shotgun sequence of Actinoplanes nipponensis NBRC 14063.</title>
        <authorList>
            <person name="Komaki H."/>
            <person name="Tamura T."/>
        </authorList>
    </citation>
    <scope>NUCLEOTIDE SEQUENCE</scope>
    <source>
        <strain evidence="3">NBRC 14063</strain>
    </source>
</reference>
<dbReference type="SUPFAM" id="SSF82171">
    <property type="entry name" value="DPP6 N-terminal domain-like"/>
    <property type="match status" value="1"/>
</dbReference>
<feature type="chain" id="PRO_5037760826" description="WD40 repeat protein" evidence="2">
    <location>
        <begin position="32"/>
        <end position="327"/>
    </location>
</feature>
<dbReference type="Proteomes" id="UP000647172">
    <property type="component" value="Unassembled WGS sequence"/>
</dbReference>
<name>A0A919JEN5_9ACTN</name>
<accession>A0A919JEN5</accession>
<organism evidence="3 4">
    <name type="scientific">Actinoplanes nipponensis</name>
    <dbReference type="NCBI Taxonomy" id="135950"/>
    <lineage>
        <taxon>Bacteria</taxon>
        <taxon>Bacillati</taxon>
        <taxon>Actinomycetota</taxon>
        <taxon>Actinomycetes</taxon>
        <taxon>Micromonosporales</taxon>
        <taxon>Micromonosporaceae</taxon>
        <taxon>Actinoplanes</taxon>
    </lineage>
</organism>
<dbReference type="EMBL" id="BOMQ01000020">
    <property type="protein sequence ID" value="GIE48152.1"/>
    <property type="molecule type" value="Genomic_DNA"/>
</dbReference>
<protein>
    <recommendedName>
        <fullName evidence="5">WD40 repeat protein</fullName>
    </recommendedName>
</protein>
<dbReference type="AlphaFoldDB" id="A0A919JEN5"/>